<sequence length="486" mass="54728">MISLYSLNAVTNAMKLCKQHNIQLGTDVDSPVDLLNRAVDPSRVFDTTITDEQFFQELPAITQLKRPTEATSEASVIRDGAIEPEALRVDDHETTLFELKNMAIQRCNGMLDFARNVVQPFVQLVIQNNVIDEVKPLVEDWNLIPVGIDSCVDSPVVQALIQEIANPMGNGTTYDPINFDVPTNIEIPETGVKAYDELVRSLLNDLGISIYDAAKLILAGNNTVPVASNAPMILKERVLVLLLSSYYIERPWPDSGVDALKWKAEMGRAYYTSVGWVYGFEKEILNRVATGNIIYSYDTDKKDVYICQETMDDYLSKGGIVEGLLGAIYLMDEGDYNVSARVPSLLENQNAYVDAYNRRAIITQKKNEQDWVTRNRQSLKTAFSLAIDQLDQGYFDNGEDQRTREDVKRWVMASCDAFFSSADDDITLFIIQTACNDVFRVWEIAPLMRTIHQAMVDNQDPSQAATSWMIDYVLDWISGSVFVDKL</sequence>
<protein>
    <submittedName>
        <fullName evidence="1">Uncharacterized protein</fullName>
    </submittedName>
</protein>
<gene>
    <name evidence="1" type="ORF">CB695_16510</name>
</gene>
<organism evidence="1">
    <name type="scientific">Salmonella enterica subsp. enterica serovar Chester</name>
    <dbReference type="NCBI Taxonomy" id="149386"/>
    <lineage>
        <taxon>Bacteria</taxon>
        <taxon>Pseudomonadati</taxon>
        <taxon>Pseudomonadota</taxon>
        <taxon>Gammaproteobacteria</taxon>
        <taxon>Enterobacterales</taxon>
        <taxon>Enterobacteriaceae</taxon>
        <taxon>Salmonella</taxon>
    </lineage>
</organism>
<accession>A0A635R8I8</accession>
<evidence type="ECO:0000313" key="1">
    <source>
        <dbReference type="EMBL" id="EDH8303072.1"/>
    </source>
</evidence>
<dbReference type="EMBL" id="AAMIYH010000015">
    <property type="protein sequence ID" value="EDH8303072.1"/>
    <property type="molecule type" value="Genomic_DNA"/>
</dbReference>
<comment type="caution">
    <text evidence="1">The sequence shown here is derived from an EMBL/GenBank/DDBJ whole genome shotgun (WGS) entry which is preliminary data.</text>
</comment>
<dbReference type="AlphaFoldDB" id="A0A635R8I8"/>
<reference evidence="1" key="1">
    <citation type="submission" date="2018-07" db="EMBL/GenBank/DDBJ databases">
        <authorList>
            <person name="Ashton P.M."/>
            <person name="Dallman T."/>
            <person name="Nair S."/>
            <person name="De Pinna E."/>
            <person name="Peters T."/>
            <person name="Grant K."/>
        </authorList>
    </citation>
    <scope>NUCLEOTIDE SEQUENCE</scope>
    <source>
        <strain evidence="1">368335</strain>
    </source>
</reference>
<proteinExistence type="predicted"/>
<name>A0A635R8I8_SALET</name>